<accession>A0AB39RNN4</accession>
<protein>
    <submittedName>
        <fullName evidence="2">CU044_2847 family protein</fullName>
    </submittedName>
</protein>
<dbReference type="NCBIfam" id="NF041216">
    <property type="entry name" value="CU044_2847_fam"/>
    <property type="match status" value="1"/>
</dbReference>
<organism evidence="2">
    <name type="scientific">Streptomyces sp. R41</name>
    <dbReference type="NCBI Taxonomy" id="3238632"/>
    <lineage>
        <taxon>Bacteria</taxon>
        <taxon>Bacillati</taxon>
        <taxon>Actinomycetota</taxon>
        <taxon>Actinomycetes</taxon>
        <taxon>Kitasatosporales</taxon>
        <taxon>Streptomycetaceae</taxon>
        <taxon>Streptomyces</taxon>
    </lineage>
</organism>
<evidence type="ECO:0000313" key="2">
    <source>
        <dbReference type="EMBL" id="XDQ57223.1"/>
    </source>
</evidence>
<feature type="domain" description="Trypsin-co-occurring" evidence="1">
    <location>
        <begin position="9"/>
        <end position="104"/>
    </location>
</feature>
<sequence length="107" mass="11256">MAEPDGESATEVLVQVVDLQSGREISWGSNIAESLRSRIDDIREAVHAGAASVAGSLGDLPSHEDWEVGEVSATFGITLTAEAGVILSKASAEATFEVALTFRRRGE</sequence>
<gene>
    <name evidence="2" type="ORF">AB5J53_38825</name>
</gene>
<name>A0AB39RNN4_9ACTN</name>
<reference evidence="2" key="1">
    <citation type="submission" date="2024-07" db="EMBL/GenBank/DDBJ databases">
        <authorList>
            <person name="Yu S.T."/>
        </authorList>
    </citation>
    <scope>NUCLEOTIDE SEQUENCE</scope>
    <source>
        <strain evidence="2">R41</strain>
    </source>
</reference>
<dbReference type="EMBL" id="CP163443">
    <property type="protein sequence ID" value="XDQ57223.1"/>
    <property type="molecule type" value="Genomic_DNA"/>
</dbReference>
<dbReference type="AlphaFoldDB" id="A0AB39RNN4"/>
<dbReference type="RefSeq" id="WP_369250292.1">
    <property type="nucleotide sequence ID" value="NZ_CP163443.1"/>
</dbReference>
<proteinExistence type="predicted"/>
<dbReference type="Pfam" id="PF19493">
    <property type="entry name" value="Trypco1"/>
    <property type="match status" value="1"/>
</dbReference>
<evidence type="ECO:0000259" key="1">
    <source>
        <dbReference type="Pfam" id="PF19493"/>
    </source>
</evidence>
<dbReference type="InterPro" id="IPR045794">
    <property type="entry name" value="Trypco1"/>
</dbReference>